<gene>
    <name evidence="1" type="ordered locus">Ping_2548</name>
</gene>
<dbReference type="EMBL" id="CP000510">
    <property type="protein sequence ID" value="ABM04269.1"/>
    <property type="molecule type" value="Genomic_DNA"/>
</dbReference>
<keyword evidence="2" id="KW-1185">Reference proteome</keyword>
<protein>
    <submittedName>
        <fullName evidence="1">Uncharacterized protein</fullName>
    </submittedName>
</protein>
<name>A1SXQ4_PSYIN</name>
<evidence type="ECO:0000313" key="1">
    <source>
        <dbReference type="EMBL" id="ABM04269.1"/>
    </source>
</evidence>
<accession>A1SXQ4</accession>
<organism evidence="1 2">
    <name type="scientific">Psychromonas ingrahamii (strain DSM 17664 / CCUG 51855 / 37)</name>
    <dbReference type="NCBI Taxonomy" id="357804"/>
    <lineage>
        <taxon>Bacteria</taxon>
        <taxon>Pseudomonadati</taxon>
        <taxon>Pseudomonadota</taxon>
        <taxon>Gammaproteobacteria</taxon>
        <taxon>Alteromonadales</taxon>
        <taxon>Psychromonadaceae</taxon>
        <taxon>Psychromonas</taxon>
    </lineage>
</organism>
<evidence type="ECO:0000313" key="2">
    <source>
        <dbReference type="Proteomes" id="UP000000639"/>
    </source>
</evidence>
<dbReference type="HOGENOM" id="CLU_2384037_0_0_6"/>
<dbReference type="KEGG" id="pin:Ping_2548"/>
<dbReference type="RefSeq" id="WP_011770829.1">
    <property type="nucleotide sequence ID" value="NC_008709.1"/>
</dbReference>
<proteinExistence type="predicted"/>
<dbReference type="AlphaFoldDB" id="A1SXQ4"/>
<dbReference type="OrthoDB" id="6215607at2"/>
<reference evidence="1 2" key="1">
    <citation type="submission" date="2007-01" db="EMBL/GenBank/DDBJ databases">
        <title>Complete sequence of Psychromonas ingrahamii 37.</title>
        <authorList>
            <consortium name="US DOE Joint Genome Institute"/>
            <person name="Copeland A."/>
            <person name="Lucas S."/>
            <person name="Lapidus A."/>
            <person name="Barry K."/>
            <person name="Detter J.C."/>
            <person name="Glavina del Rio T."/>
            <person name="Hammon N."/>
            <person name="Israni S."/>
            <person name="Dalin E."/>
            <person name="Tice H."/>
            <person name="Pitluck S."/>
            <person name="Thompson L.S."/>
            <person name="Brettin T."/>
            <person name="Bruce D."/>
            <person name="Han C."/>
            <person name="Tapia R."/>
            <person name="Schmutz J."/>
            <person name="Larimer F."/>
            <person name="Land M."/>
            <person name="Hauser L."/>
            <person name="Kyrpides N."/>
            <person name="Ivanova N."/>
            <person name="Staley J."/>
            <person name="Richardson P."/>
        </authorList>
    </citation>
    <scope>NUCLEOTIDE SEQUENCE [LARGE SCALE GENOMIC DNA]</scope>
    <source>
        <strain evidence="1 2">37</strain>
    </source>
</reference>
<dbReference type="Proteomes" id="UP000000639">
    <property type="component" value="Chromosome"/>
</dbReference>
<sequence length="94" mass="10591">MTEAAATNRVELKEKISSATLNRITEAIEHDLIILTVTKALLKEEVKDGIDLENNKENPRLEQVIEYINGRGWSNLFTPSARRTAELIKAINES</sequence>